<dbReference type="STRING" id="8153.ENSHBUP00000016054"/>
<evidence type="ECO:0000256" key="3">
    <source>
        <dbReference type="ARBA" id="ARBA00022723"/>
    </source>
</evidence>
<keyword evidence="4 12" id="KW-0863">Zinc-finger</keyword>
<feature type="domain" description="GRF-type" evidence="14">
    <location>
        <begin position="643"/>
        <end position="692"/>
    </location>
</feature>
<dbReference type="InterPro" id="IPR047201">
    <property type="entry name" value="ERI-1_3'hExo-like"/>
</dbReference>
<dbReference type="Gene3D" id="3.30.420.10">
    <property type="entry name" value="Ribonuclease H-like superfamily/Ribonuclease H"/>
    <property type="match status" value="1"/>
</dbReference>
<evidence type="ECO:0000313" key="16">
    <source>
        <dbReference type="Proteomes" id="UP000264840"/>
    </source>
</evidence>
<dbReference type="GO" id="GO:0008270">
    <property type="term" value="F:zinc ion binding"/>
    <property type="evidence" value="ECO:0007669"/>
    <property type="project" value="UniProtKB-KW"/>
</dbReference>
<dbReference type="CTD" id="112479"/>
<evidence type="ECO:0000256" key="6">
    <source>
        <dbReference type="ARBA" id="ARBA00022833"/>
    </source>
</evidence>
<comment type="similarity">
    <text evidence="9">Belongs to the ERI2 family.</text>
</comment>
<dbReference type="OMA" id="TSPLCGC"/>
<keyword evidence="16" id="KW-1185">Reference proteome</keyword>
<feature type="region of interest" description="Disordered" evidence="13">
    <location>
        <begin position="453"/>
        <end position="480"/>
    </location>
</feature>
<evidence type="ECO:0000259" key="14">
    <source>
        <dbReference type="PROSITE" id="PS51999"/>
    </source>
</evidence>
<evidence type="ECO:0000256" key="8">
    <source>
        <dbReference type="ARBA" id="ARBA00022842"/>
    </source>
</evidence>
<reference evidence="15" key="1">
    <citation type="submission" date="2025-08" db="UniProtKB">
        <authorList>
            <consortium name="Ensembl"/>
        </authorList>
    </citation>
    <scope>IDENTIFICATION</scope>
</reference>
<keyword evidence="3" id="KW-0479">Metal-binding</keyword>
<dbReference type="InterPro" id="IPR051274">
    <property type="entry name" value="3-5_Exoribonuclease"/>
</dbReference>
<evidence type="ECO:0000313" key="15">
    <source>
        <dbReference type="Ensembl" id="ENSHBUP00000016054.1"/>
    </source>
</evidence>
<dbReference type="SUPFAM" id="SSF53098">
    <property type="entry name" value="Ribonuclease H-like"/>
    <property type="match status" value="1"/>
</dbReference>
<dbReference type="GeneTree" id="ENSGT00530000063205"/>
<comment type="cofactor">
    <cofactor evidence="1">
        <name>Mg(2+)</name>
        <dbReference type="ChEBI" id="CHEBI:18420"/>
    </cofactor>
</comment>
<dbReference type="Pfam" id="PF00929">
    <property type="entry name" value="RNase_T"/>
    <property type="match status" value="1"/>
</dbReference>
<dbReference type="InterPro" id="IPR010666">
    <property type="entry name" value="Znf_GRF"/>
</dbReference>
<dbReference type="Proteomes" id="UP000264840">
    <property type="component" value="Unplaced"/>
</dbReference>
<dbReference type="FunFam" id="3.30.420.10:FF:000062">
    <property type="entry name" value="ERI1 exoribonuclease 2 isoform X1"/>
    <property type="match status" value="1"/>
</dbReference>
<keyword evidence="5" id="KW-0378">Hydrolase</keyword>
<dbReference type="Ensembl" id="ENSHBUT00000024479.1">
    <property type="protein sequence ID" value="ENSHBUP00000016054.1"/>
    <property type="gene ID" value="ENSHBUG00000017988.1"/>
</dbReference>
<feature type="compositionally biased region" description="Polar residues" evidence="13">
    <location>
        <begin position="470"/>
        <end position="480"/>
    </location>
</feature>
<name>A0A3Q2W4H2_HAPBU</name>
<dbReference type="InterPro" id="IPR013520">
    <property type="entry name" value="Ribonucl_H"/>
</dbReference>
<sequence length="730" mass="80880">MTTKKLAKELGLLRQRSKSSVSKKSVVSNQIFSYLIVIDFESTCWREKNNRSQEIIEFPAVLLNTSTGEMESEFHTYVQPQEHPILSDFCTELTGITQMQVEAGIPLQICLSRFSRWLQNLLLEMGVAFANKDQRCSGPSQKLCTFLTWSDWDLGVCLQYECKRKQLHKPDVLNSWIDLRSTYRLFYNRKPKGLNGALQDLGIQFSGREHSGLDDARNTAQLAARMMRDGCIMKVTRSLERTPVRAKPVFGNTACPEDKKEKLNENEKKNAVIRSKHSSFKIPLKACQKQLCPEEIAQNFATEKNPSSVYKSPQICQSLISPKTLLNGTMAPLLRHGRKSVTAEAAPSLSTSVVTNCVSPQNNNSSLILCSTTVSCFSNPSPPNWASKTEAMLGSTEKEEGAELLVETEERCGSYDDVVLEGDVNEANDECDAEYMSEFDSGSYNWLEQHTSHSAGSRLPLNDDMRESTGKSSKMQKITTDSTSKGQKFHCCILTAMNNRTTTERMHSVTSDIYFAVPKTVNIGKSNQCNTGLRTSLQLHEISYVPTKNCLIRPNPFVPEKTSTPNTSFARPKPAITQIPKHKDTLRSSFTIYTEPAKQATAPLRPSSHGSVLSSLSTNALPSRAERSIISVRGAQKITSPLCACGRRAKRQVVSNGGPNHGRGFYCCPVRRSGSGGRMEKGCEFFKWESAVMKSASAAAPAVGSSVSLCQLNSTVSHRPAHTSLLRKSY</sequence>
<dbReference type="InterPro" id="IPR012337">
    <property type="entry name" value="RNaseH-like_sf"/>
</dbReference>
<evidence type="ECO:0000256" key="11">
    <source>
        <dbReference type="ARBA" id="ARBA00083876"/>
    </source>
</evidence>
<dbReference type="CDD" id="cd06133">
    <property type="entry name" value="ERI-1_3'hExo_like"/>
    <property type="match status" value="1"/>
</dbReference>
<keyword evidence="2" id="KW-0540">Nuclease</keyword>
<dbReference type="RefSeq" id="XP_005947043.1">
    <property type="nucleotide sequence ID" value="XM_005946981.3"/>
</dbReference>
<dbReference type="OrthoDB" id="448399at2759"/>
<evidence type="ECO:0000256" key="1">
    <source>
        <dbReference type="ARBA" id="ARBA00001946"/>
    </source>
</evidence>
<dbReference type="GeneID" id="102294535"/>
<keyword evidence="8" id="KW-0460">Magnesium</keyword>
<evidence type="ECO:0000256" key="9">
    <source>
        <dbReference type="ARBA" id="ARBA00038042"/>
    </source>
</evidence>
<dbReference type="PANTHER" id="PTHR23044:SF61">
    <property type="entry name" value="3'-5' EXORIBONUCLEASE 1-RELATED"/>
    <property type="match status" value="1"/>
</dbReference>
<evidence type="ECO:0000256" key="5">
    <source>
        <dbReference type="ARBA" id="ARBA00022801"/>
    </source>
</evidence>
<reference evidence="15" key="2">
    <citation type="submission" date="2025-09" db="UniProtKB">
        <authorList>
            <consortium name="Ensembl"/>
        </authorList>
    </citation>
    <scope>IDENTIFICATION</scope>
</reference>
<keyword evidence="7" id="KW-0269">Exonuclease</keyword>
<evidence type="ECO:0000256" key="10">
    <source>
        <dbReference type="ARBA" id="ARBA00068097"/>
    </source>
</evidence>
<organism evidence="15 16">
    <name type="scientific">Haplochromis burtoni</name>
    <name type="common">Burton's mouthbrooder</name>
    <name type="synonym">Chromis burtoni</name>
    <dbReference type="NCBI Taxonomy" id="8153"/>
    <lineage>
        <taxon>Eukaryota</taxon>
        <taxon>Metazoa</taxon>
        <taxon>Chordata</taxon>
        <taxon>Craniata</taxon>
        <taxon>Vertebrata</taxon>
        <taxon>Euteleostomi</taxon>
        <taxon>Actinopterygii</taxon>
        <taxon>Neopterygii</taxon>
        <taxon>Teleostei</taxon>
        <taxon>Neoteleostei</taxon>
        <taxon>Acanthomorphata</taxon>
        <taxon>Ovalentaria</taxon>
        <taxon>Cichlomorphae</taxon>
        <taxon>Cichliformes</taxon>
        <taxon>Cichlidae</taxon>
        <taxon>African cichlids</taxon>
        <taxon>Pseudocrenilabrinae</taxon>
        <taxon>Haplochromini</taxon>
        <taxon>Haplochromis</taxon>
    </lineage>
</organism>
<dbReference type="PROSITE" id="PS51999">
    <property type="entry name" value="ZF_GRF"/>
    <property type="match status" value="1"/>
</dbReference>
<dbReference type="GO" id="GO:0000175">
    <property type="term" value="F:3'-5'-RNA exonuclease activity"/>
    <property type="evidence" value="ECO:0007669"/>
    <property type="project" value="InterPro"/>
</dbReference>
<evidence type="ECO:0000256" key="13">
    <source>
        <dbReference type="SAM" id="MobiDB-lite"/>
    </source>
</evidence>
<dbReference type="SMART" id="SM00479">
    <property type="entry name" value="EXOIII"/>
    <property type="match status" value="1"/>
</dbReference>
<dbReference type="InterPro" id="IPR036397">
    <property type="entry name" value="RNaseH_sf"/>
</dbReference>
<evidence type="ECO:0000256" key="4">
    <source>
        <dbReference type="ARBA" id="ARBA00022771"/>
    </source>
</evidence>
<protein>
    <recommendedName>
        <fullName evidence="10">ERI1 exoribonuclease 2</fullName>
    </recommendedName>
    <alternativeName>
        <fullName evidence="11">Exonuclease domain-containing protein 1</fullName>
    </alternativeName>
</protein>
<accession>A0A3Q2W4H2</accession>
<evidence type="ECO:0000256" key="2">
    <source>
        <dbReference type="ARBA" id="ARBA00022722"/>
    </source>
</evidence>
<dbReference type="Pfam" id="PF06839">
    <property type="entry name" value="Zn_ribbon_GRF"/>
    <property type="match status" value="1"/>
</dbReference>
<proteinExistence type="inferred from homology"/>
<dbReference type="GO" id="GO:0003676">
    <property type="term" value="F:nucleic acid binding"/>
    <property type="evidence" value="ECO:0007669"/>
    <property type="project" value="InterPro"/>
</dbReference>
<dbReference type="PANTHER" id="PTHR23044">
    <property type="entry name" value="3'-5' EXONUCLEASE ERI1-RELATED"/>
    <property type="match status" value="1"/>
</dbReference>
<keyword evidence="6" id="KW-0862">Zinc</keyword>
<evidence type="ECO:0000256" key="12">
    <source>
        <dbReference type="PROSITE-ProRule" id="PRU01343"/>
    </source>
</evidence>
<dbReference type="AlphaFoldDB" id="A0A3Q2W4H2"/>
<evidence type="ECO:0000256" key="7">
    <source>
        <dbReference type="ARBA" id="ARBA00022839"/>
    </source>
</evidence>